<evidence type="ECO:0000256" key="1">
    <source>
        <dbReference type="ARBA" id="ARBA00023015"/>
    </source>
</evidence>
<accession>A0A173RU25</accession>
<keyword evidence="3" id="KW-0804">Transcription</keyword>
<dbReference type="OrthoDB" id="9794370at2"/>
<dbReference type="GO" id="GO:0003700">
    <property type="term" value="F:DNA-binding transcription factor activity"/>
    <property type="evidence" value="ECO:0007669"/>
    <property type="project" value="InterPro"/>
</dbReference>
<dbReference type="Gene3D" id="1.10.10.60">
    <property type="entry name" value="Homeodomain-like"/>
    <property type="match status" value="2"/>
</dbReference>
<dbReference type="AlphaFoldDB" id="A0A173RU25"/>
<gene>
    <name evidence="5" type="ORF">GMA92_08715</name>
</gene>
<evidence type="ECO:0000256" key="3">
    <source>
        <dbReference type="ARBA" id="ARBA00023163"/>
    </source>
</evidence>
<dbReference type="PROSITE" id="PS00041">
    <property type="entry name" value="HTH_ARAC_FAMILY_1"/>
    <property type="match status" value="1"/>
</dbReference>
<keyword evidence="2" id="KW-0238">DNA-binding</keyword>
<dbReference type="InterPro" id="IPR018060">
    <property type="entry name" value="HTH_AraC"/>
</dbReference>
<organism evidence="5 6">
    <name type="scientific">Turicibacter sanguinis</name>
    <dbReference type="NCBI Taxonomy" id="154288"/>
    <lineage>
        <taxon>Bacteria</taxon>
        <taxon>Bacillati</taxon>
        <taxon>Bacillota</taxon>
        <taxon>Erysipelotrichia</taxon>
        <taxon>Erysipelotrichales</taxon>
        <taxon>Turicibacteraceae</taxon>
        <taxon>Turicibacter</taxon>
    </lineage>
</organism>
<dbReference type="Pfam" id="PF00072">
    <property type="entry name" value="Response_reg"/>
    <property type="match status" value="1"/>
</dbReference>
<feature type="modified residue" description="4-aspartylphosphate" evidence="4">
    <location>
        <position position="55"/>
    </location>
</feature>
<dbReference type="SUPFAM" id="SSF46689">
    <property type="entry name" value="Homeodomain-like"/>
    <property type="match status" value="2"/>
</dbReference>
<evidence type="ECO:0000313" key="6">
    <source>
        <dbReference type="Proteomes" id="UP000487649"/>
    </source>
</evidence>
<dbReference type="Pfam" id="PF12833">
    <property type="entry name" value="HTH_18"/>
    <property type="match status" value="1"/>
</dbReference>
<dbReference type="EMBL" id="WMQE01000017">
    <property type="protein sequence ID" value="MTK21502.1"/>
    <property type="molecule type" value="Genomic_DNA"/>
</dbReference>
<dbReference type="SMART" id="SM00448">
    <property type="entry name" value="REC"/>
    <property type="match status" value="1"/>
</dbReference>
<proteinExistence type="predicted"/>
<protein>
    <submittedName>
        <fullName evidence="5">Response regulator</fullName>
    </submittedName>
</protein>
<dbReference type="InterPro" id="IPR001789">
    <property type="entry name" value="Sig_transdc_resp-reg_receiver"/>
</dbReference>
<dbReference type="SUPFAM" id="SSF52172">
    <property type="entry name" value="CheY-like"/>
    <property type="match status" value="1"/>
</dbReference>
<dbReference type="PANTHER" id="PTHR43280:SF10">
    <property type="entry name" value="REGULATORY PROTEIN POCR"/>
    <property type="match status" value="1"/>
</dbReference>
<dbReference type="GeneID" id="60059262"/>
<reference evidence="5 6" key="1">
    <citation type="journal article" date="2019" name="Nat. Med.">
        <title>A library of human gut bacterial isolates paired with longitudinal multiomics data enables mechanistic microbiome research.</title>
        <authorList>
            <person name="Poyet M."/>
            <person name="Groussin M."/>
            <person name="Gibbons S.M."/>
            <person name="Avila-Pacheco J."/>
            <person name="Jiang X."/>
            <person name="Kearney S.M."/>
            <person name="Perrotta A.R."/>
            <person name="Berdy B."/>
            <person name="Zhao S."/>
            <person name="Lieberman T.D."/>
            <person name="Swanson P.K."/>
            <person name="Smith M."/>
            <person name="Roesemann S."/>
            <person name="Alexander J.E."/>
            <person name="Rich S.A."/>
            <person name="Livny J."/>
            <person name="Vlamakis H."/>
            <person name="Clish C."/>
            <person name="Bullock K."/>
            <person name="Deik A."/>
            <person name="Scott J."/>
            <person name="Pierce K.A."/>
            <person name="Xavier R.J."/>
            <person name="Alm E.J."/>
        </authorList>
    </citation>
    <scope>NUCLEOTIDE SEQUENCE [LARGE SCALE GENOMIC DNA]</scope>
    <source>
        <strain evidence="5 6">BIOML-A198</strain>
    </source>
</reference>
<evidence type="ECO:0000256" key="4">
    <source>
        <dbReference type="PROSITE-ProRule" id="PRU00169"/>
    </source>
</evidence>
<dbReference type="GO" id="GO:0000160">
    <property type="term" value="P:phosphorelay signal transduction system"/>
    <property type="evidence" value="ECO:0007669"/>
    <property type="project" value="InterPro"/>
</dbReference>
<dbReference type="InterPro" id="IPR011006">
    <property type="entry name" value="CheY-like_superfamily"/>
</dbReference>
<name>A0A173RU25_9FIRM</name>
<dbReference type="SMART" id="SM00342">
    <property type="entry name" value="HTH_ARAC"/>
    <property type="match status" value="1"/>
</dbReference>
<dbReference type="GO" id="GO:0043565">
    <property type="term" value="F:sequence-specific DNA binding"/>
    <property type="evidence" value="ECO:0007669"/>
    <property type="project" value="InterPro"/>
</dbReference>
<dbReference type="InterPro" id="IPR018062">
    <property type="entry name" value="HTH_AraC-typ_CS"/>
</dbReference>
<sequence>MLNILIVDDEQIVRIYLQSVINWQEEGCKVVGVCKNGAEALAFLKNNQVDVVLTDLKMPKMNGIELMAEMKARNMETKVIVLSNHSDYDLVRQAMKLGAMDYFIKINLRTEDLINLIKQIKVELNEKQLKKRKLEEDEKNEVHHFKIGRKSFLTTVLKGDIYYSEDELDRYVKMYHLFEPQLSLYRLRVKENDKIEDDQFPYIDAIIREQFRGFDFDVVHINHEKVLIILYEREVLEDLIITDRWIKVVRSVRNYLNTDLQASKRVVIDSRVKLAACTKLFQDQVRPDQQISLISDEELAHYRPEVQLVLAYIHEHYVERITLQELADYACLNEAYLSRIFKIETHKTLNNYLNELRISKAKQLLKKRDIKVKEVAQLVGIKDQLYFNRVFKKFCGENPTEYQERVKKVHF</sequence>
<dbReference type="Gene3D" id="3.40.50.2300">
    <property type="match status" value="1"/>
</dbReference>
<dbReference type="PROSITE" id="PS01124">
    <property type="entry name" value="HTH_ARAC_FAMILY_2"/>
    <property type="match status" value="1"/>
</dbReference>
<keyword evidence="1" id="KW-0805">Transcription regulation</keyword>
<dbReference type="Proteomes" id="UP000487649">
    <property type="component" value="Unassembled WGS sequence"/>
</dbReference>
<dbReference type="PROSITE" id="PS50110">
    <property type="entry name" value="RESPONSE_REGULATORY"/>
    <property type="match status" value="1"/>
</dbReference>
<keyword evidence="4" id="KW-0597">Phosphoprotein</keyword>
<evidence type="ECO:0000313" key="5">
    <source>
        <dbReference type="EMBL" id="MTK21502.1"/>
    </source>
</evidence>
<evidence type="ECO:0000256" key="2">
    <source>
        <dbReference type="ARBA" id="ARBA00023125"/>
    </source>
</evidence>
<comment type="caution">
    <text evidence="5">The sequence shown here is derived from an EMBL/GenBank/DDBJ whole genome shotgun (WGS) entry which is preliminary data.</text>
</comment>
<dbReference type="PANTHER" id="PTHR43280">
    <property type="entry name" value="ARAC-FAMILY TRANSCRIPTIONAL REGULATOR"/>
    <property type="match status" value="1"/>
</dbReference>
<dbReference type="InterPro" id="IPR009057">
    <property type="entry name" value="Homeodomain-like_sf"/>
</dbReference>
<dbReference type="RefSeq" id="WP_006783557.1">
    <property type="nucleotide sequence ID" value="NZ_CAJJOK010000006.1"/>
</dbReference>
<dbReference type="CDD" id="cd17536">
    <property type="entry name" value="REC_YesN-like"/>
    <property type="match status" value="1"/>
</dbReference>